<dbReference type="PANTHER" id="PTHR34139">
    <property type="entry name" value="UPF0331 PROTEIN MJ0127"/>
    <property type="match status" value="1"/>
</dbReference>
<sequence>MFNKDIEKLNFIVENISNIEEIIKRHDGIVNALKDKVEARPAILMAFLQIGETLNKLQNTYETLNIDDIKGAYEVRNFIAHDYMGVDIGLIEYILREKLPELKNTLISIILEK</sequence>
<dbReference type="GO" id="GO:0004540">
    <property type="term" value="F:RNA nuclease activity"/>
    <property type="evidence" value="ECO:0007669"/>
    <property type="project" value="InterPro"/>
</dbReference>
<evidence type="ECO:0000313" key="6">
    <source>
        <dbReference type="EMBL" id="PRM92202.1"/>
    </source>
</evidence>
<dbReference type="InterPro" id="IPR051813">
    <property type="entry name" value="HepT_RNase_toxin"/>
</dbReference>
<keyword evidence="4" id="KW-0547">Nucleotide-binding</keyword>
<evidence type="ECO:0000256" key="4">
    <source>
        <dbReference type="ARBA" id="ARBA00022741"/>
    </source>
</evidence>
<dbReference type="AlphaFoldDB" id="A0A2S9T044"/>
<accession>A0A2S9T044</accession>
<name>A0A2S9T044_9BACT</name>
<keyword evidence="1" id="KW-0597">Phosphoprotein</keyword>
<evidence type="ECO:0000313" key="7">
    <source>
        <dbReference type="Proteomes" id="UP000238281"/>
    </source>
</evidence>
<keyword evidence="5" id="KW-0378">Hydrolase</keyword>
<evidence type="ECO:0000256" key="5">
    <source>
        <dbReference type="ARBA" id="ARBA00022801"/>
    </source>
</evidence>
<keyword evidence="2" id="KW-1277">Toxin-antitoxin system</keyword>
<evidence type="ECO:0000256" key="1">
    <source>
        <dbReference type="ARBA" id="ARBA00022553"/>
    </source>
</evidence>
<evidence type="ECO:0000256" key="3">
    <source>
        <dbReference type="ARBA" id="ARBA00022722"/>
    </source>
</evidence>
<reference evidence="6 7" key="1">
    <citation type="submission" date="2017-09" db="EMBL/GenBank/DDBJ databases">
        <title>Reassesment of A. cryaerophilus.</title>
        <authorList>
            <person name="Perez-Cataluna A."/>
            <person name="Collado L."/>
            <person name="Salgado O."/>
            <person name="Lefinanco V."/>
            <person name="Figueras M.J."/>
        </authorList>
    </citation>
    <scope>NUCLEOTIDE SEQUENCE [LARGE SCALE GENOMIC DNA]</scope>
    <source>
        <strain evidence="6 7">LMG 10210</strain>
    </source>
</reference>
<dbReference type="EMBL" id="NXGE01000014">
    <property type="protein sequence ID" value="PRM92202.1"/>
    <property type="molecule type" value="Genomic_DNA"/>
</dbReference>
<proteinExistence type="predicted"/>
<dbReference type="GO" id="GO:0000166">
    <property type="term" value="F:nucleotide binding"/>
    <property type="evidence" value="ECO:0007669"/>
    <property type="project" value="UniProtKB-KW"/>
</dbReference>
<dbReference type="Pfam" id="PF01934">
    <property type="entry name" value="HepT-like"/>
    <property type="match status" value="1"/>
</dbReference>
<protein>
    <submittedName>
        <fullName evidence="6">DUF86 domain-containing protein</fullName>
    </submittedName>
</protein>
<comment type="caution">
    <text evidence="6">The sequence shown here is derived from an EMBL/GenBank/DDBJ whole genome shotgun (WGS) entry which is preliminary data.</text>
</comment>
<evidence type="ECO:0000256" key="2">
    <source>
        <dbReference type="ARBA" id="ARBA00022649"/>
    </source>
</evidence>
<dbReference type="RefSeq" id="WP_066358889.1">
    <property type="nucleotide sequence ID" value="NZ_JAMXDN010000023.1"/>
</dbReference>
<gene>
    <name evidence="6" type="ORF">CJ673_10910</name>
</gene>
<dbReference type="InterPro" id="IPR008201">
    <property type="entry name" value="HepT-like"/>
</dbReference>
<dbReference type="PANTHER" id="PTHR34139:SF1">
    <property type="entry name" value="RNASE MJ1380-RELATED"/>
    <property type="match status" value="1"/>
</dbReference>
<organism evidence="6 7">
    <name type="scientific">Aliarcobacter cryaerophilus</name>
    <dbReference type="NCBI Taxonomy" id="28198"/>
    <lineage>
        <taxon>Bacteria</taxon>
        <taxon>Pseudomonadati</taxon>
        <taxon>Campylobacterota</taxon>
        <taxon>Epsilonproteobacteria</taxon>
        <taxon>Campylobacterales</taxon>
        <taxon>Arcobacteraceae</taxon>
        <taxon>Aliarcobacter</taxon>
    </lineage>
</organism>
<dbReference type="GO" id="GO:0016787">
    <property type="term" value="F:hydrolase activity"/>
    <property type="evidence" value="ECO:0007669"/>
    <property type="project" value="UniProtKB-KW"/>
</dbReference>
<dbReference type="Proteomes" id="UP000238281">
    <property type="component" value="Unassembled WGS sequence"/>
</dbReference>
<dbReference type="GO" id="GO:0110001">
    <property type="term" value="C:toxin-antitoxin complex"/>
    <property type="evidence" value="ECO:0007669"/>
    <property type="project" value="InterPro"/>
</dbReference>
<keyword evidence="3" id="KW-0540">Nuclease</keyword>